<evidence type="ECO:0000313" key="1">
    <source>
        <dbReference type="EnsemblPlants" id="MELO3C031760.2.1"/>
    </source>
</evidence>
<sequence>MVLSPHCLVLCTTGHETQSHLFINCRYTDRFWKEITLAFRWFATFPNDISSFIIYTLNGHLFLDGKCHMDGFDSRFPKDHLQGEKQSTIQ</sequence>
<dbReference type="Gramene" id="MELO3C031760.2.1">
    <property type="protein sequence ID" value="MELO3C031760.2.1"/>
    <property type="gene ID" value="MELO3C031760.2"/>
</dbReference>
<proteinExistence type="predicted"/>
<name>A0A9I9EC70_CUCME</name>
<organism evidence="1">
    <name type="scientific">Cucumis melo</name>
    <name type="common">Muskmelon</name>
    <dbReference type="NCBI Taxonomy" id="3656"/>
    <lineage>
        <taxon>Eukaryota</taxon>
        <taxon>Viridiplantae</taxon>
        <taxon>Streptophyta</taxon>
        <taxon>Embryophyta</taxon>
        <taxon>Tracheophyta</taxon>
        <taxon>Spermatophyta</taxon>
        <taxon>Magnoliopsida</taxon>
        <taxon>eudicotyledons</taxon>
        <taxon>Gunneridae</taxon>
        <taxon>Pentapetalae</taxon>
        <taxon>rosids</taxon>
        <taxon>fabids</taxon>
        <taxon>Cucurbitales</taxon>
        <taxon>Cucurbitaceae</taxon>
        <taxon>Benincaseae</taxon>
        <taxon>Cucumis</taxon>
    </lineage>
</organism>
<accession>A0A9I9EC70</accession>
<dbReference type="EnsemblPlants" id="MELO3C031760.2.1">
    <property type="protein sequence ID" value="MELO3C031760.2.1"/>
    <property type="gene ID" value="MELO3C031760.2"/>
</dbReference>
<evidence type="ECO:0008006" key="2">
    <source>
        <dbReference type="Google" id="ProtNLM"/>
    </source>
</evidence>
<protein>
    <recommendedName>
        <fullName evidence="2">Reverse transcriptase zinc-binding domain-containing protein</fullName>
    </recommendedName>
</protein>
<dbReference type="AlphaFoldDB" id="A0A9I9EC70"/>
<reference evidence="1" key="1">
    <citation type="submission" date="2023-03" db="UniProtKB">
        <authorList>
            <consortium name="EnsemblPlants"/>
        </authorList>
    </citation>
    <scope>IDENTIFICATION</scope>
</reference>